<gene>
    <name evidence="9" type="ORF">P5673_024510</name>
</gene>
<dbReference type="PANTHER" id="PTHR13710">
    <property type="entry name" value="DNA HELICASE RECQ FAMILY MEMBER"/>
    <property type="match status" value="1"/>
</dbReference>
<dbReference type="GO" id="GO:0009378">
    <property type="term" value="F:four-way junction helicase activity"/>
    <property type="evidence" value="ECO:0007669"/>
    <property type="project" value="TreeGrafter"/>
</dbReference>
<evidence type="ECO:0000256" key="7">
    <source>
        <dbReference type="ARBA" id="ARBA00044542"/>
    </source>
</evidence>
<dbReference type="Pfam" id="PF00271">
    <property type="entry name" value="Helicase_C"/>
    <property type="match status" value="1"/>
</dbReference>
<evidence type="ECO:0000256" key="3">
    <source>
        <dbReference type="ARBA" id="ARBA00023235"/>
    </source>
</evidence>
<feature type="non-terminal residue" evidence="9">
    <location>
        <position position="1"/>
    </location>
</feature>
<reference evidence="9" key="2">
    <citation type="journal article" date="2023" name="Science">
        <title>Genomic signatures of disease resistance in endangered staghorn corals.</title>
        <authorList>
            <person name="Vollmer S.V."/>
            <person name="Selwyn J.D."/>
            <person name="Despard B.A."/>
            <person name="Roesel C.L."/>
        </authorList>
    </citation>
    <scope>NUCLEOTIDE SEQUENCE</scope>
    <source>
        <strain evidence="9">K2</strain>
    </source>
</reference>
<name>A0AAD9Q4D8_ACRCE</name>
<keyword evidence="9" id="KW-0347">Helicase</keyword>
<keyword evidence="10" id="KW-1185">Reference proteome</keyword>
<evidence type="ECO:0000256" key="2">
    <source>
        <dbReference type="ARBA" id="ARBA00023125"/>
    </source>
</evidence>
<dbReference type="GO" id="GO:0005694">
    <property type="term" value="C:chromosome"/>
    <property type="evidence" value="ECO:0007669"/>
    <property type="project" value="TreeGrafter"/>
</dbReference>
<dbReference type="AlphaFoldDB" id="A0AAD9Q4D8"/>
<evidence type="ECO:0000256" key="4">
    <source>
        <dbReference type="ARBA" id="ARBA00023242"/>
    </source>
</evidence>
<keyword evidence="9" id="KW-0067">ATP-binding</keyword>
<keyword evidence="9" id="KW-0378">Hydrolase</keyword>
<dbReference type="GO" id="GO:0000724">
    <property type="term" value="P:double-strand break repair via homologous recombination"/>
    <property type="evidence" value="ECO:0007669"/>
    <property type="project" value="TreeGrafter"/>
</dbReference>
<keyword evidence="9" id="KW-0547">Nucleotide-binding</keyword>
<protein>
    <recommendedName>
        <fullName evidence="6">DNA 3'-5' helicase</fullName>
        <ecNumber evidence="6">5.6.2.4</ecNumber>
    </recommendedName>
    <alternativeName>
        <fullName evidence="7">DNA 3'-5' helicase BLM</fullName>
    </alternativeName>
</protein>
<evidence type="ECO:0000256" key="5">
    <source>
        <dbReference type="ARBA" id="ARBA00034617"/>
    </source>
</evidence>
<dbReference type="EMBL" id="JARQWQ010000072">
    <property type="protein sequence ID" value="KAK2554155.1"/>
    <property type="molecule type" value="Genomic_DNA"/>
</dbReference>
<dbReference type="EC" id="5.6.2.4" evidence="6"/>
<keyword evidence="4" id="KW-0539">Nucleus</keyword>
<comment type="catalytic activity">
    <reaction evidence="5">
        <text>Couples ATP hydrolysis with the unwinding of duplex DNA by translocating in the 3'-5' direction.</text>
        <dbReference type="EC" id="5.6.2.4"/>
    </reaction>
</comment>
<feature type="domain" description="Helicase C-terminal" evidence="8">
    <location>
        <begin position="31"/>
        <end position="199"/>
    </location>
</feature>
<comment type="similarity">
    <text evidence="1">Belongs to the helicase family. RecQ subfamily.</text>
</comment>
<dbReference type="GO" id="GO:0003677">
    <property type="term" value="F:DNA binding"/>
    <property type="evidence" value="ECO:0007669"/>
    <property type="project" value="UniProtKB-KW"/>
</dbReference>
<reference evidence="9" key="1">
    <citation type="journal article" date="2023" name="G3 (Bethesda)">
        <title>Whole genome assembly and annotation of the endangered Caribbean coral Acropora cervicornis.</title>
        <authorList>
            <person name="Selwyn J.D."/>
            <person name="Vollmer S.V."/>
        </authorList>
    </citation>
    <scope>NUCLEOTIDE SEQUENCE</scope>
    <source>
        <strain evidence="9">K2</strain>
    </source>
</reference>
<accession>A0AAD9Q4D8</accession>
<dbReference type="GO" id="GO:0005737">
    <property type="term" value="C:cytoplasm"/>
    <property type="evidence" value="ECO:0007669"/>
    <property type="project" value="TreeGrafter"/>
</dbReference>
<dbReference type="SUPFAM" id="SSF52540">
    <property type="entry name" value="P-loop containing nucleoside triphosphate hydrolases"/>
    <property type="match status" value="1"/>
</dbReference>
<evidence type="ECO:0000313" key="9">
    <source>
        <dbReference type="EMBL" id="KAK2554155.1"/>
    </source>
</evidence>
<evidence type="ECO:0000313" key="10">
    <source>
        <dbReference type="Proteomes" id="UP001249851"/>
    </source>
</evidence>
<dbReference type="InterPro" id="IPR001650">
    <property type="entry name" value="Helicase_C-like"/>
</dbReference>
<proteinExistence type="inferred from homology"/>
<dbReference type="PROSITE" id="PS51194">
    <property type="entry name" value="HELICASE_CTER"/>
    <property type="match status" value="1"/>
</dbReference>
<dbReference type="Proteomes" id="UP001249851">
    <property type="component" value="Unassembled WGS sequence"/>
</dbReference>
<comment type="caution">
    <text evidence="9">The sequence shown here is derived from an EMBL/GenBank/DDBJ whole genome shotgun (WGS) entry which is preliminary data.</text>
</comment>
<keyword evidence="3" id="KW-0413">Isomerase</keyword>
<evidence type="ECO:0000259" key="8">
    <source>
        <dbReference type="PROSITE" id="PS51194"/>
    </source>
</evidence>
<keyword evidence="2" id="KW-0238">DNA-binding</keyword>
<evidence type="ECO:0000256" key="6">
    <source>
        <dbReference type="ARBA" id="ARBA00034808"/>
    </source>
</evidence>
<dbReference type="GO" id="GO:0043138">
    <property type="term" value="F:3'-5' DNA helicase activity"/>
    <property type="evidence" value="ECO:0007669"/>
    <property type="project" value="UniProtKB-EC"/>
</dbReference>
<dbReference type="Gene3D" id="3.40.50.300">
    <property type="entry name" value="P-loop containing nucleotide triphosphate hydrolases"/>
    <property type="match status" value="1"/>
</dbReference>
<dbReference type="SMART" id="SM00490">
    <property type="entry name" value="HELICc"/>
    <property type="match status" value="1"/>
</dbReference>
<sequence length="326" mass="37063">MQHCVQIIGDPNKPIIRYAVVDIDHANFYETFKPIIDDIDERQLSATKLMVFCRRKEDMKELFELFSQSLGPKAYAPPKGNEPLDDRTWLFAMYHKRTHDLVKRTIETEFCKENGSVRVVFCTIAFGMGVNVNGGNMVINLGPSSGIDDYLQESGRVGRNNDKAHAVLLRYKGSTRSRNITKEMKEYTRNENICQRNLLLKSFTASPSQLVASLNPILHTCCDICAEKCMCLCTSGAKECVCKEKCKKILASKPLNNNMFLRSDEVDVRLRLGVQVKCYDYSKPAYGKDVCDRILCFMKSSICCYCDKGHNVNFVANMRTALLERP</sequence>
<evidence type="ECO:0000256" key="1">
    <source>
        <dbReference type="ARBA" id="ARBA00005446"/>
    </source>
</evidence>
<organism evidence="9 10">
    <name type="scientific">Acropora cervicornis</name>
    <name type="common">Staghorn coral</name>
    <dbReference type="NCBI Taxonomy" id="6130"/>
    <lineage>
        <taxon>Eukaryota</taxon>
        <taxon>Metazoa</taxon>
        <taxon>Cnidaria</taxon>
        <taxon>Anthozoa</taxon>
        <taxon>Hexacorallia</taxon>
        <taxon>Scleractinia</taxon>
        <taxon>Astrocoeniina</taxon>
        <taxon>Acroporidae</taxon>
        <taxon>Acropora</taxon>
    </lineage>
</organism>
<dbReference type="GO" id="GO:0005634">
    <property type="term" value="C:nucleus"/>
    <property type="evidence" value="ECO:0007669"/>
    <property type="project" value="TreeGrafter"/>
</dbReference>
<dbReference type="PANTHER" id="PTHR13710:SF153">
    <property type="entry name" value="RECQ-LIKE DNA HELICASE BLM"/>
    <property type="match status" value="1"/>
</dbReference>
<dbReference type="InterPro" id="IPR027417">
    <property type="entry name" value="P-loop_NTPase"/>
</dbReference>